<keyword evidence="3" id="KW-1185">Reference proteome</keyword>
<dbReference type="PANTHER" id="PTHR47987">
    <property type="entry name" value="OS08G0249100 PROTEIN"/>
    <property type="match status" value="1"/>
</dbReference>
<dbReference type="Gene3D" id="3.30.200.20">
    <property type="entry name" value="Phosphorylase Kinase, domain 1"/>
    <property type="match status" value="1"/>
</dbReference>
<evidence type="ECO:0000313" key="2">
    <source>
        <dbReference type="EMBL" id="KAF6170724.1"/>
    </source>
</evidence>
<dbReference type="InterPro" id="IPR008271">
    <property type="entry name" value="Ser/Thr_kinase_AS"/>
</dbReference>
<dbReference type="FunFam" id="1.10.510.10:FF:000284">
    <property type="entry name" value="Putative receptor-like serine/threonine-protein kinase"/>
    <property type="match status" value="1"/>
</dbReference>
<dbReference type="InterPro" id="IPR000719">
    <property type="entry name" value="Prot_kinase_dom"/>
</dbReference>
<dbReference type="Pfam" id="PF00069">
    <property type="entry name" value="Pkinase"/>
    <property type="match status" value="1"/>
</dbReference>
<protein>
    <recommendedName>
        <fullName evidence="1">Protein kinase domain-containing protein</fullName>
    </recommendedName>
</protein>
<reference evidence="2 3" key="1">
    <citation type="journal article" date="2020" name="IScience">
        <title>Genome Sequencing of the Endangered Kingdonia uniflora (Circaeasteraceae, Ranunculales) Reveals Potential Mechanisms of Evolutionary Specialization.</title>
        <authorList>
            <person name="Sun Y."/>
            <person name="Deng T."/>
            <person name="Zhang A."/>
            <person name="Moore M.J."/>
            <person name="Landis J.B."/>
            <person name="Lin N."/>
            <person name="Zhang H."/>
            <person name="Zhang X."/>
            <person name="Huang J."/>
            <person name="Zhang X."/>
            <person name="Sun H."/>
            <person name="Wang H."/>
        </authorList>
    </citation>
    <scope>NUCLEOTIDE SEQUENCE [LARGE SCALE GENOMIC DNA]</scope>
    <source>
        <strain evidence="2">TB1705</strain>
        <tissue evidence="2">Leaf</tissue>
    </source>
</reference>
<evidence type="ECO:0000259" key="1">
    <source>
        <dbReference type="PROSITE" id="PS50011"/>
    </source>
</evidence>
<dbReference type="EMBL" id="JACGCM010000560">
    <property type="protein sequence ID" value="KAF6170724.1"/>
    <property type="molecule type" value="Genomic_DNA"/>
</dbReference>
<feature type="domain" description="Protein kinase" evidence="1">
    <location>
        <begin position="356"/>
        <end position="633"/>
    </location>
</feature>
<dbReference type="Gene3D" id="1.10.510.10">
    <property type="entry name" value="Transferase(Phosphotransferase) domain 1"/>
    <property type="match status" value="1"/>
</dbReference>
<dbReference type="PROSITE" id="PS00108">
    <property type="entry name" value="PROTEIN_KINASE_ST"/>
    <property type="match status" value="1"/>
</dbReference>
<dbReference type="SMART" id="SM00220">
    <property type="entry name" value="S_TKc"/>
    <property type="match status" value="1"/>
</dbReference>
<dbReference type="InterPro" id="IPR011009">
    <property type="entry name" value="Kinase-like_dom_sf"/>
</dbReference>
<dbReference type="FunFam" id="3.30.200.20:FF:000268">
    <property type="entry name" value="probable receptor-like serine/threonine-protein kinase At5g57670"/>
    <property type="match status" value="1"/>
</dbReference>
<dbReference type="PROSITE" id="PS50011">
    <property type="entry name" value="PROTEIN_KINASE_DOM"/>
    <property type="match status" value="1"/>
</dbReference>
<dbReference type="InterPro" id="IPR046958">
    <property type="entry name" value="RBK1/2/STUNTED"/>
</dbReference>
<sequence>MTVDEGFVEKNGVEEGEKKRVVLVGLRLDRSDRLLLNWALVKVAEEGDRVVAIHVCKDSLVIADPSANDKPSLEGYLDVYKGLCNVKQLDLTGQIFHETCVRKVLVRKAKLCSAMAVVVGVGRYIALGNCVSVAKYCAKRLPQSTTVIALHKGKIVFGRGFINQTPGAKGDPRPSFSSIQSLISVKEEMPSFGASDTLEIETIAEEKPREEDSNDIKRENWTIVEYMEEASDSISELIKELPEPRPGWPLLRKASSVMPEMMKESGEARKKSVVQWVMSLPNRTPSISSHTPNSFRLNRTESLFEKAIIDDDKKSDNNFISAWGLLPKELELLLRTNSSTCRWFGYKELKNATSQFSSDNLIGKGGCSRVYRGALPGGKPVAVKILKLSKEAWKEFILEIDIISSLQHKHITPLIGVCLDDSDLILVYDFLSKGSLEENLQGRSALSWEVRFKVAVGVAEAINYLHKESPRPVIHRDVKSSNILLSDDFEPQLSDFGLAIWGQKSSSYEIHSDVLGTFGYIAPEYFMYGKVSEKIDVFSFGVVLLELLSGRKPISNESPKGQENLVMWARPILKSGDILGLLDPNLAGIYEEAQMRRMVLVVTLCITRSARIRPQMSQILKLLLGEKDVEEWVLIHAISDEEEDDIQDGEELSPESSMESHLGIAMLDVDGESTSFSSIEQTSHYTLQDYLKGRWSRSSSFD</sequence>
<organism evidence="2 3">
    <name type="scientific">Kingdonia uniflora</name>
    <dbReference type="NCBI Taxonomy" id="39325"/>
    <lineage>
        <taxon>Eukaryota</taxon>
        <taxon>Viridiplantae</taxon>
        <taxon>Streptophyta</taxon>
        <taxon>Embryophyta</taxon>
        <taxon>Tracheophyta</taxon>
        <taxon>Spermatophyta</taxon>
        <taxon>Magnoliopsida</taxon>
        <taxon>Ranunculales</taxon>
        <taxon>Circaeasteraceae</taxon>
        <taxon>Kingdonia</taxon>
    </lineage>
</organism>
<dbReference type="AlphaFoldDB" id="A0A7J7NUT5"/>
<dbReference type="GO" id="GO:0005524">
    <property type="term" value="F:ATP binding"/>
    <property type="evidence" value="ECO:0007669"/>
    <property type="project" value="InterPro"/>
</dbReference>
<dbReference type="GO" id="GO:0004672">
    <property type="term" value="F:protein kinase activity"/>
    <property type="evidence" value="ECO:0007669"/>
    <property type="project" value="InterPro"/>
</dbReference>
<proteinExistence type="predicted"/>
<dbReference type="OrthoDB" id="654677at2759"/>
<evidence type="ECO:0000313" key="3">
    <source>
        <dbReference type="Proteomes" id="UP000541444"/>
    </source>
</evidence>
<accession>A0A7J7NUT5</accession>
<comment type="caution">
    <text evidence="2">The sequence shown here is derived from an EMBL/GenBank/DDBJ whole genome shotgun (WGS) entry which is preliminary data.</text>
</comment>
<name>A0A7J7NUT5_9MAGN</name>
<gene>
    <name evidence="2" type="ORF">GIB67_015676</name>
</gene>
<dbReference type="Proteomes" id="UP000541444">
    <property type="component" value="Unassembled WGS sequence"/>
</dbReference>
<dbReference type="PANTHER" id="PTHR47987:SF11">
    <property type="entry name" value="RECEPTOR-LIKE CYTOSOLIC SERINE_THREONINE-PROTEIN KINASE RBK1 ISOFORM X1"/>
    <property type="match status" value="1"/>
</dbReference>
<dbReference type="SUPFAM" id="SSF56112">
    <property type="entry name" value="Protein kinase-like (PK-like)"/>
    <property type="match status" value="1"/>
</dbReference>